<dbReference type="GO" id="GO:0000981">
    <property type="term" value="F:DNA-binding transcription factor activity, RNA polymerase II-specific"/>
    <property type="evidence" value="ECO:0007669"/>
    <property type="project" value="InterPro"/>
</dbReference>
<reference evidence="8 9" key="1">
    <citation type="submission" date="2019-12" db="EMBL/GenBank/DDBJ databases">
        <title>Chromosome-level assembly of the Caenorhabditis remanei genome.</title>
        <authorList>
            <person name="Teterina A.A."/>
            <person name="Willis J.H."/>
            <person name="Phillips P.C."/>
        </authorList>
    </citation>
    <scope>NUCLEOTIDE SEQUENCE [LARGE SCALE GENOMIC DNA]</scope>
    <source>
        <strain evidence="8 9">PX506</strain>
        <tissue evidence="8">Whole organism</tissue>
    </source>
</reference>
<dbReference type="InterPro" id="IPR009057">
    <property type="entry name" value="Homeodomain-like_sf"/>
</dbReference>
<evidence type="ECO:0000256" key="5">
    <source>
        <dbReference type="PROSITE-ProRule" id="PRU00108"/>
    </source>
</evidence>
<keyword evidence="3 5" id="KW-0371">Homeobox</keyword>
<evidence type="ECO:0000313" key="9">
    <source>
        <dbReference type="Proteomes" id="UP000483820"/>
    </source>
</evidence>
<sequence>MTPPVIADNCCYLSNYDVQDMSTTPKLRLIVKKWDQINPNPTTERKRKIADANKLELQTVSNWFVNKRDKVKNPEKWEEMKEKKRIWGREQRMKIKAQLNRRPPKQGLKSSTVQQQNSAKSGDNRLS</sequence>
<dbReference type="CTD" id="9824653"/>
<feature type="compositionally biased region" description="Polar residues" evidence="6">
    <location>
        <begin position="108"/>
        <end position="121"/>
    </location>
</feature>
<feature type="region of interest" description="Disordered" evidence="6">
    <location>
        <begin position="97"/>
        <end position="127"/>
    </location>
</feature>
<dbReference type="CDD" id="cd00086">
    <property type="entry name" value="homeodomain"/>
    <property type="match status" value="1"/>
</dbReference>
<dbReference type="Pfam" id="PF05920">
    <property type="entry name" value="Homeobox_KN"/>
    <property type="match status" value="1"/>
</dbReference>
<dbReference type="InterPro" id="IPR017970">
    <property type="entry name" value="Homeobox_CS"/>
</dbReference>
<feature type="domain" description="Homeobox" evidence="7">
    <location>
        <begin position="23"/>
        <end position="74"/>
    </location>
</feature>
<keyword evidence="4 5" id="KW-0539">Nucleus</keyword>
<name>A0A6A5FUA8_CAERE</name>
<protein>
    <recommendedName>
        <fullName evidence="7">Homeobox domain-containing protein</fullName>
    </recommendedName>
</protein>
<dbReference type="InterPro" id="IPR001356">
    <property type="entry name" value="HD"/>
</dbReference>
<dbReference type="PROSITE" id="PS00027">
    <property type="entry name" value="HOMEOBOX_1"/>
    <property type="match status" value="1"/>
</dbReference>
<feature type="DNA-binding region" description="Homeobox" evidence="5">
    <location>
        <begin position="25"/>
        <end position="75"/>
    </location>
</feature>
<accession>A0A6A5FUA8</accession>
<dbReference type="Proteomes" id="UP000483820">
    <property type="component" value="Chromosome X"/>
</dbReference>
<evidence type="ECO:0000259" key="7">
    <source>
        <dbReference type="PROSITE" id="PS50071"/>
    </source>
</evidence>
<dbReference type="InterPro" id="IPR008422">
    <property type="entry name" value="KN_HD"/>
</dbReference>
<dbReference type="GO" id="GO:0003677">
    <property type="term" value="F:DNA binding"/>
    <property type="evidence" value="ECO:0007669"/>
    <property type="project" value="UniProtKB-UniRule"/>
</dbReference>
<evidence type="ECO:0000256" key="1">
    <source>
        <dbReference type="ARBA" id="ARBA00004123"/>
    </source>
</evidence>
<evidence type="ECO:0000256" key="2">
    <source>
        <dbReference type="ARBA" id="ARBA00023125"/>
    </source>
</evidence>
<dbReference type="SUPFAM" id="SSF46689">
    <property type="entry name" value="Homeodomain-like"/>
    <property type="match status" value="1"/>
</dbReference>
<evidence type="ECO:0000256" key="4">
    <source>
        <dbReference type="ARBA" id="ARBA00023242"/>
    </source>
</evidence>
<dbReference type="RefSeq" id="XP_053578455.1">
    <property type="nucleotide sequence ID" value="XM_053734889.1"/>
</dbReference>
<dbReference type="GeneID" id="9824653"/>
<dbReference type="KEGG" id="crq:GCK72_022538"/>
<comment type="subcellular location">
    <subcellularLocation>
        <location evidence="1 5">Nucleus</location>
    </subcellularLocation>
</comment>
<dbReference type="AlphaFoldDB" id="A0A6A5FUA8"/>
<keyword evidence="2 5" id="KW-0238">DNA-binding</keyword>
<evidence type="ECO:0000256" key="3">
    <source>
        <dbReference type="ARBA" id="ARBA00023155"/>
    </source>
</evidence>
<evidence type="ECO:0000256" key="6">
    <source>
        <dbReference type="SAM" id="MobiDB-lite"/>
    </source>
</evidence>
<evidence type="ECO:0000313" key="8">
    <source>
        <dbReference type="EMBL" id="KAF1746086.1"/>
    </source>
</evidence>
<organism evidence="8 9">
    <name type="scientific">Caenorhabditis remanei</name>
    <name type="common">Caenorhabditis vulgaris</name>
    <dbReference type="NCBI Taxonomy" id="31234"/>
    <lineage>
        <taxon>Eukaryota</taxon>
        <taxon>Metazoa</taxon>
        <taxon>Ecdysozoa</taxon>
        <taxon>Nematoda</taxon>
        <taxon>Chromadorea</taxon>
        <taxon>Rhabditida</taxon>
        <taxon>Rhabditina</taxon>
        <taxon>Rhabditomorpha</taxon>
        <taxon>Rhabditoidea</taxon>
        <taxon>Rhabditidae</taxon>
        <taxon>Peloderinae</taxon>
        <taxon>Caenorhabditis</taxon>
    </lineage>
</organism>
<proteinExistence type="predicted"/>
<gene>
    <name evidence="8" type="ORF">GCK72_022538</name>
</gene>
<dbReference type="PROSITE" id="PS50071">
    <property type="entry name" value="HOMEOBOX_2"/>
    <property type="match status" value="1"/>
</dbReference>
<comment type="caution">
    <text evidence="8">The sequence shown here is derived from an EMBL/GenBank/DDBJ whole genome shotgun (WGS) entry which is preliminary data.</text>
</comment>
<dbReference type="EMBL" id="WUAV01000006">
    <property type="protein sequence ID" value="KAF1746086.1"/>
    <property type="molecule type" value="Genomic_DNA"/>
</dbReference>
<dbReference type="Gene3D" id="1.10.10.60">
    <property type="entry name" value="Homeodomain-like"/>
    <property type="match status" value="1"/>
</dbReference>
<dbReference type="GO" id="GO:0005634">
    <property type="term" value="C:nucleus"/>
    <property type="evidence" value="ECO:0007669"/>
    <property type="project" value="UniProtKB-SubCell"/>
</dbReference>